<evidence type="ECO:0000313" key="2">
    <source>
        <dbReference type="EMBL" id="PMD51431.1"/>
    </source>
</evidence>
<sequence length="170" mass="18887">MQVVDDGNTRGDLREPDKTANLWMRFGECGTLMLAFTFLSREDGRGPHIVLSSQCLSISVAIQHDVLMSLKRKVLESQIKAKALVCGLMGSCCDRYSRLAPCSCRVHLCQSATHRASPGRRILEIRIVQRNPRKFLCEEAYGEHRFDASASSGSAPRREKSQFGLGGLKC</sequence>
<name>A0A2J6SKX9_9HELO</name>
<organism evidence="2 3">
    <name type="scientific">Hyaloscypha bicolor E</name>
    <dbReference type="NCBI Taxonomy" id="1095630"/>
    <lineage>
        <taxon>Eukaryota</taxon>
        <taxon>Fungi</taxon>
        <taxon>Dikarya</taxon>
        <taxon>Ascomycota</taxon>
        <taxon>Pezizomycotina</taxon>
        <taxon>Leotiomycetes</taxon>
        <taxon>Helotiales</taxon>
        <taxon>Hyaloscyphaceae</taxon>
        <taxon>Hyaloscypha</taxon>
        <taxon>Hyaloscypha bicolor</taxon>
    </lineage>
</organism>
<evidence type="ECO:0000313" key="3">
    <source>
        <dbReference type="Proteomes" id="UP000235371"/>
    </source>
</evidence>
<dbReference type="RefSeq" id="XP_024728335.1">
    <property type="nucleotide sequence ID" value="XM_024871231.1"/>
</dbReference>
<dbReference type="Proteomes" id="UP000235371">
    <property type="component" value="Unassembled WGS sequence"/>
</dbReference>
<evidence type="ECO:0000256" key="1">
    <source>
        <dbReference type="SAM" id="MobiDB-lite"/>
    </source>
</evidence>
<dbReference type="InParanoid" id="A0A2J6SKX9"/>
<proteinExistence type="predicted"/>
<dbReference type="AlphaFoldDB" id="A0A2J6SKX9"/>
<accession>A0A2J6SKX9</accession>
<protein>
    <submittedName>
        <fullName evidence="2">Uncharacterized protein</fullName>
    </submittedName>
</protein>
<reference evidence="2 3" key="1">
    <citation type="submission" date="2016-04" db="EMBL/GenBank/DDBJ databases">
        <title>A degradative enzymes factory behind the ericoid mycorrhizal symbiosis.</title>
        <authorList>
            <consortium name="DOE Joint Genome Institute"/>
            <person name="Martino E."/>
            <person name="Morin E."/>
            <person name="Grelet G."/>
            <person name="Kuo A."/>
            <person name="Kohler A."/>
            <person name="Daghino S."/>
            <person name="Barry K."/>
            <person name="Choi C."/>
            <person name="Cichocki N."/>
            <person name="Clum A."/>
            <person name="Copeland A."/>
            <person name="Hainaut M."/>
            <person name="Haridas S."/>
            <person name="Labutti K."/>
            <person name="Lindquist E."/>
            <person name="Lipzen A."/>
            <person name="Khouja H.-R."/>
            <person name="Murat C."/>
            <person name="Ohm R."/>
            <person name="Olson A."/>
            <person name="Spatafora J."/>
            <person name="Veneault-Fourrey C."/>
            <person name="Henrissat B."/>
            <person name="Grigoriev I."/>
            <person name="Martin F."/>
            <person name="Perotto S."/>
        </authorList>
    </citation>
    <scope>NUCLEOTIDE SEQUENCE [LARGE SCALE GENOMIC DNA]</scope>
    <source>
        <strain evidence="2 3">E</strain>
    </source>
</reference>
<keyword evidence="3" id="KW-1185">Reference proteome</keyword>
<feature type="region of interest" description="Disordered" evidence="1">
    <location>
        <begin position="148"/>
        <end position="170"/>
    </location>
</feature>
<dbReference type="EMBL" id="KZ613912">
    <property type="protein sequence ID" value="PMD51431.1"/>
    <property type="molecule type" value="Genomic_DNA"/>
</dbReference>
<gene>
    <name evidence="2" type="ORF">K444DRAFT_231886</name>
</gene>
<dbReference type="GeneID" id="36579313"/>